<dbReference type="InterPro" id="IPR050557">
    <property type="entry name" value="RTX_toxin/Mannuronan_C5-epim"/>
</dbReference>
<dbReference type="Gene3D" id="2.60.120.260">
    <property type="entry name" value="Galactose-binding domain-like"/>
    <property type="match status" value="1"/>
</dbReference>
<dbReference type="RefSeq" id="WP_045400595.1">
    <property type="nucleotide sequence ID" value="NZ_BBLD01000029.1"/>
</dbReference>
<dbReference type="SUPFAM" id="SSF51120">
    <property type="entry name" value="beta-Roll"/>
    <property type="match status" value="1"/>
</dbReference>
<evidence type="ECO:0000256" key="3">
    <source>
        <dbReference type="ARBA" id="ARBA00022837"/>
    </source>
</evidence>
<reference evidence="6" key="1">
    <citation type="journal article" date="2019" name="Int. J. Syst. Evol. Microbiol.">
        <title>The Global Catalogue of Microorganisms (GCM) 10K type strain sequencing project: providing services to taxonomists for standard genome sequencing and annotation.</title>
        <authorList>
            <consortium name="The Broad Institute Genomics Platform"/>
            <consortium name="The Broad Institute Genome Sequencing Center for Infectious Disease"/>
            <person name="Wu L."/>
            <person name="Ma J."/>
        </authorList>
    </citation>
    <scope>NUCLEOTIDE SEQUENCE [LARGE SCALE GENOMIC DNA]</scope>
    <source>
        <strain evidence="6">NBRC 110633</strain>
    </source>
</reference>
<dbReference type="Gene3D" id="2.150.10.10">
    <property type="entry name" value="Serralysin-like metalloprotease, C-terminal"/>
    <property type="match status" value="1"/>
</dbReference>
<feature type="region of interest" description="Disordered" evidence="4">
    <location>
        <begin position="389"/>
        <end position="434"/>
    </location>
</feature>
<protein>
    <submittedName>
        <fullName evidence="5">Uncharacterized protein</fullName>
    </submittedName>
</protein>
<organism evidence="5 6">
    <name type="scientific">Vibrio hyugaensis</name>
    <dbReference type="NCBI Taxonomy" id="1534743"/>
    <lineage>
        <taxon>Bacteria</taxon>
        <taxon>Pseudomonadati</taxon>
        <taxon>Pseudomonadota</taxon>
        <taxon>Gammaproteobacteria</taxon>
        <taxon>Vibrionales</taxon>
        <taxon>Vibrionaceae</taxon>
        <taxon>Vibrio</taxon>
    </lineage>
</organism>
<dbReference type="EMBL" id="BSOE01000010">
    <property type="protein sequence ID" value="GLR03049.1"/>
    <property type="molecule type" value="Genomic_DNA"/>
</dbReference>
<name>A0ABQ5XZ83_9VIBR</name>
<feature type="region of interest" description="Disordered" evidence="4">
    <location>
        <begin position="1"/>
        <end position="36"/>
    </location>
</feature>
<dbReference type="InterPro" id="IPR011049">
    <property type="entry name" value="Serralysin-like_metalloprot_C"/>
</dbReference>
<evidence type="ECO:0000256" key="1">
    <source>
        <dbReference type="ARBA" id="ARBA00004613"/>
    </source>
</evidence>
<evidence type="ECO:0000256" key="2">
    <source>
        <dbReference type="ARBA" id="ARBA00022525"/>
    </source>
</evidence>
<dbReference type="PANTHER" id="PTHR38340:SF1">
    <property type="entry name" value="S-LAYER PROTEIN"/>
    <property type="match status" value="1"/>
</dbReference>
<dbReference type="InterPro" id="IPR001343">
    <property type="entry name" value="Hemolysn_Ca-bd"/>
</dbReference>
<dbReference type="InterPro" id="IPR018511">
    <property type="entry name" value="Hemolysin-typ_Ca-bd_CS"/>
</dbReference>
<dbReference type="Pfam" id="PF00353">
    <property type="entry name" value="HemolysinCabind"/>
    <property type="match status" value="5"/>
</dbReference>
<sequence length="993" mass="103828">MADEISVTETNAQVGNLVDGPTQDGVPRDVDNHLQDNSGADLEVRAGKGDDIVKTGDGDDFIAGGRGSEAIKSGDGNDVIESWNHTISAKDEAGENPNIDLARDGDVENVGCVDDIIVAGSGNDYVEGGGNNDIIYGDRGAKLSGEEILVNGDFEDLSGTTQLGGGNNWGTYSSIPGWEADDNLDGVAPVDLTKDLEGLIEIQENGGYGVEQGDGNVLELDSHTHRGQDSHSAIGQYFELDEAGTFNLSLDYADRTGNAATNGFKLYIDGEVVGNPEGYGGAAGDPSTSWRSLSIDVDLGAGPHVLTIEAIGTQDTYGSLIDNVSLQQYEANDVLIGDGTPRDGNNVDNSSVPGDDLIRGNKGADVLIGDNFDALSFNEQTGNFELDLDSAQTPEGEGLGLDNATAYNPDGSEGNTTQQGSKYGVEGTDESGKDAQIGYSYDDGDSEPGDAVGSEMLSVCFDEHTMAAKVGISNLYANEGRGEDDDVDEVGIWTAFRDGIEVASGFFSANDPDADTLAHYAAAGMTLENTKVLSTDSNNSGEFSIGPNDTGFKAFDEIQFSAAGEQFSKGGEKEDSSDYFVTSVETLGLTGDGTDMLYGGRGDDVLLGGDNNEILPAPSDGMYDISQFNGTFDVELIGSNAGFNNSLGFYTADSSGEVVNVGILWSNVKQPDEVNTSISKEMMGGDACKLGFFVVPDGADNGIESEGFIDVSEFDLDAQLLGEAAFELGLPIHAQISPLGDGTSLFEWNDNTDLSTNDDDFNDVIHNVTTVAEPELLNGGRGDDWLDGGAGVDILKGGKGDDVIIGGSGADEVRGGQGNDLIAYDAEDTLVRGGKGFDVLVANDKDGPVDIDMSKGQDADDIKGIEAVIGTSSDQDSVTLTLGKVYHQGGASDNTKSKDDGQSEFFALGVEDIKLDESNGWSLENDSQGAPDDGVTMTVADLMASSDYKLDQGMIDSLGLSGSDVLTAYTFTKGGKEVVIYTDAAFDGDFQFV</sequence>
<gene>
    <name evidence="5" type="ORF">GCM10007906_06360</name>
</gene>
<dbReference type="PROSITE" id="PS00330">
    <property type="entry name" value="HEMOLYSIN_CALCIUM"/>
    <property type="match status" value="2"/>
</dbReference>
<dbReference type="Proteomes" id="UP001156669">
    <property type="component" value="Unassembled WGS sequence"/>
</dbReference>
<evidence type="ECO:0000313" key="6">
    <source>
        <dbReference type="Proteomes" id="UP001156669"/>
    </source>
</evidence>
<comment type="subcellular location">
    <subcellularLocation>
        <location evidence="1">Secreted</location>
    </subcellularLocation>
</comment>
<proteinExistence type="predicted"/>
<accession>A0ABQ5XZ83</accession>
<dbReference type="PRINTS" id="PR00313">
    <property type="entry name" value="CABNDNGRPT"/>
</dbReference>
<feature type="region of interest" description="Disordered" evidence="4">
    <location>
        <begin position="336"/>
        <end position="356"/>
    </location>
</feature>
<evidence type="ECO:0000313" key="5">
    <source>
        <dbReference type="EMBL" id="GLR03049.1"/>
    </source>
</evidence>
<evidence type="ECO:0000256" key="4">
    <source>
        <dbReference type="SAM" id="MobiDB-lite"/>
    </source>
</evidence>
<comment type="caution">
    <text evidence="5">The sequence shown here is derived from an EMBL/GenBank/DDBJ whole genome shotgun (WGS) entry which is preliminary data.</text>
</comment>
<dbReference type="PANTHER" id="PTHR38340">
    <property type="entry name" value="S-LAYER PROTEIN"/>
    <property type="match status" value="1"/>
</dbReference>
<keyword evidence="6" id="KW-1185">Reference proteome</keyword>
<keyword evidence="2" id="KW-0964">Secreted</keyword>
<keyword evidence="3" id="KW-0106">Calcium</keyword>